<feature type="region of interest" description="Disordered" evidence="13">
    <location>
        <begin position="900"/>
        <end position="921"/>
    </location>
</feature>
<evidence type="ECO:0000259" key="19">
    <source>
        <dbReference type="PROSITE" id="PS50261"/>
    </source>
</evidence>
<keyword evidence="4 14" id="KW-0812">Transmembrane</keyword>
<dbReference type="RefSeq" id="XP_013416247.1">
    <property type="nucleotide sequence ID" value="XM_013560793.1"/>
</dbReference>
<dbReference type="CDD" id="cd15440">
    <property type="entry name" value="7tmB2_latrophilin-like_invertebrate"/>
    <property type="match status" value="1"/>
</dbReference>
<evidence type="ECO:0000256" key="4">
    <source>
        <dbReference type="ARBA" id="ARBA00022692"/>
    </source>
</evidence>
<feature type="compositionally biased region" description="Polar residues" evidence="13">
    <location>
        <begin position="219"/>
        <end position="231"/>
    </location>
</feature>
<feature type="transmembrane region" description="Helical" evidence="14">
    <location>
        <begin position="603"/>
        <end position="626"/>
    </location>
</feature>
<dbReference type="KEGG" id="lak:106177882"/>
<dbReference type="InterPro" id="IPR036445">
    <property type="entry name" value="GPCR_2_extracell_dom_sf"/>
</dbReference>
<feature type="compositionally biased region" description="Polar residues" evidence="13">
    <location>
        <begin position="1109"/>
        <end position="1121"/>
    </location>
</feature>
<evidence type="ECO:0000256" key="9">
    <source>
        <dbReference type="ARBA" id="ARBA00023157"/>
    </source>
</evidence>
<keyword evidence="11" id="KW-0325">Glycoprotein</keyword>
<dbReference type="GO" id="GO:0030246">
    <property type="term" value="F:carbohydrate binding"/>
    <property type="evidence" value="ECO:0007669"/>
    <property type="project" value="InterPro"/>
</dbReference>
<feature type="domain" description="GAIN-B" evidence="16">
    <location>
        <begin position="417"/>
        <end position="592"/>
    </location>
</feature>
<dbReference type="SUPFAM" id="SSF81321">
    <property type="entry name" value="Family A G protein-coupled receptor-like"/>
    <property type="match status" value="1"/>
</dbReference>
<dbReference type="Gene3D" id="2.60.220.50">
    <property type="match status" value="1"/>
</dbReference>
<keyword evidence="3" id="KW-0597">Phosphoprotein</keyword>
<evidence type="ECO:0000313" key="21">
    <source>
        <dbReference type="RefSeq" id="XP_013416247.1"/>
    </source>
</evidence>
<feature type="compositionally biased region" description="Polar residues" evidence="13">
    <location>
        <begin position="1133"/>
        <end position="1145"/>
    </location>
</feature>
<feature type="signal peptide" evidence="15">
    <location>
        <begin position="1"/>
        <end position="24"/>
    </location>
</feature>
<dbReference type="Pfam" id="PF02140">
    <property type="entry name" value="SUEL_Lectin"/>
    <property type="match status" value="1"/>
</dbReference>
<dbReference type="Pfam" id="PF01825">
    <property type="entry name" value="GPS"/>
    <property type="match status" value="1"/>
</dbReference>
<keyword evidence="5 15" id="KW-0732">Signal</keyword>
<feature type="compositionally biased region" description="Low complexity" evidence="13">
    <location>
        <begin position="1070"/>
        <end position="1079"/>
    </location>
</feature>
<evidence type="ECO:0000259" key="18">
    <source>
        <dbReference type="PROSITE" id="PS50228"/>
    </source>
</evidence>
<dbReference type="GO" id="GO:0004930">
    <property type="term" value="F:G protein-coupled receptor activity"/>
    <property type="evidence" value="ECO:0007669"/>
    <property type="project" value="UniProtKB-KW"/>
</dbReference>
<dbReference type="GO" id="GO:0005886">
    <property type="term" value="C:plasma membrane"/>
    <property type="evidence" value="ECO:0007669"/>
    <property type="project" value="UniProtKB-SubCell"/>
</dbReference>
<feature type="transmembrane region" description="Helical" evidence="14">
    <location>
        <begin position="705"/>
        <end position="725"/>
    </location>
</feature>
<dbReference type="Pfam" id="PF00002">
    <property type="entry name" value="7tm_2"/>
    <property type="match status" value="1"/>
</dbReference>
<dbReference type="InterPro" id="IPR057244">
    <property type="entry name" value="GAIN_B"/>
</dbReference>
<dbReference type="PROSITE" id="PS50228">
    <property type="entry name" value="SUEL_LECTIN"/>
    <property type="match status" value="1"/>
</dbReference>
<dbReference type="InterPro" id="IPR000832">
    <property type="entry name" value="GPCR_2_secretin-like"/>
</dbReference>
<dbReference type="AlphaFoldDB" id="A0A1S3K138"/>
<evidence type="ECO:0000256" key="5">
    <source>
        <dbReference type="ARBA" id="ARBA00022729"/>
    </source>
</evidence>
<dbReference type="InterPro" id="IPR000922">
    <property type="entry name" value="Lectin_gal-bd_dom"/>
</dbReference>
<feature type="region of interest" description="Disordered" evidence="13">
    <location>
        <begin position="148"/>
        <end position="237"/>
    </location>
</feature>
<evidence type="ECO:0000256" key="1">
    <source>
        <dbReference type="ARBA" id="ARBA00004651"/>
    </source>
</evidence>
<sequence length="1204" mass="134977">MERLVQAGVIFLILQSLLIKGGRSEMPYITAHACEGSYLDLKCSNETLVLHIIRANYGRLSNSVCNEEGKAYSTDCLSPRAVRIVRQRCQGQFACSLPINNGYFGDPCRKVYKYIEIQYRCVPEGYLPSEAPVETLFHLSTTTQPALFHTTTTSSTTTTTTTTRITTPRQPSPTRARTEPTTVTSSSSSTTATSVTTTSTTVPPSRRHTPPASPPGRDTLSSTEITPSVTESGRPRPFCRREFRRNITWPRTEPNVVVNRDCPHKMKGQAFWKCSETGEWIDLPDLSDCISDALTRIKNDVESGQASIEDISSDLAIATASQDLYGGDVISSALVMMQMAEGLKTELKNTKEKNRVMKATNVTKNFVRSSSNLLSPKQRNGWKDLKRERQVETATTLLKLLERSAFEVAETLNVETPAVRSTDENVAIEIEVVNPFSDQRLQRVYPTPEQQAVLNSSDSITLPESAIVDNADKDGVVKIVFISYSNLNQWLKPDSAKNETDVSIVNSKILSLSLNNKDREIQLAQPIHMSFRHVNVTNVEKPKCSFWNFSSDENGAWSGRGCSVVTSNDTHTQCECNHLTNFAVLMDVVGTELPEHHEVALQVITYFGCIISIVCLFLTWLTFMVFRNLKSERTSIHKNLVFSLFFAEIIFLCGIQQTDHPVVCSVIAGFLHFFFLAAFGWMCLEGIQLYSMLIQVFEGKKSRLVWFYLAGYGIPAVIVGISAAVDYKGYGTDYYCWLRADNYFVWSFVAPVCLVITVNIVMLSIAVYMMCRHATTATSIKHKEKTRMENIRDWIKGSIVLVVLLGLTWAFGMLYINEESVVMAYVFTILNSLQGLFIFIFHCLMNEKVQKEYKKCARRTRWLPNCVRVGYGGQQKLYNISTSPSPSSSSTGPGNYWQKLWPGKKRRRSSGSSATGKSNTNKNLVGQLHIVNGITPIPEVLIEDSYGGINGDLSMVDASVVDSEQVTDYCHNHMREDRNGHYTENPYMQPTCLHYPRCQERSQVDPNGHRVDQDRLSNASTDKGDYPDSDSSDDEDLKHRLREERPFSEYEGKPLIPNEEEAQGRHLIINNNNNSQSSPRPQPKKLLGKSLSDAPRSLNDLMDRDLTGSGESESFKRSTPNLKYVPLGESPNKEPSASAPSSMQGQHKHSLPNLAKTETDCPPPPYCSEEGLTYTDSSTRRKRRLDSDPQVVFYNSRHEGNSQC</sequence>
<accession>A0A1S3K138</accession>
<dbReference type="GeneID" id="106177882"/>
<reference evidence="21" key="1">
    <citation type="submission" date="2025-08" db="UniProtKB">
        <authorList>
            <consortium name="RefSeq"/>
        </authorList>
    </citation>
    <scope>IDENTIFICATION</scope>
    <source>
        <tissue evidence="21">Gonads</tissue>
    </source>
</reference>
<dbReference type="SMART" id="SM00008">
    <property type="entry name" value="HormR"/>
    <property type="match status" value="1"/>
</dbReference>
<protein>
    <submittedName>
        <fullName evidence="21">Adhesion G protein-coupled receptor L3 isoform X1</fullName>
    </submittedName>
</protein>
<dbReference type="InterPro" id="IPR046338">
    <property type="entry name" value="GAIN_dom_sf"/>
</dbReference>
<dbReference type="InterPro" id="IPR001879">
    <property type="entry name" value="GPCR_2_extracellular_dom"/>
</dbReference>
<gene>
    <name evidence="21" type="primary">LOC106177882</name>
</gene>
<feature type="domain" description="SUEL-type lectin" evidence="18">
    <location>
        <begin position="33"/>
        <end position="122"/>
    </location>
</feature>
<feature type="region of interest" description="Disordered" evidence="13">
    <location>
        <begin position="1070"/>
        <end position="1204"/>
    </location>
</feature>
<evidence type="ECO:0000256" key="13">
    <source>
        <dbReference type="SAM" id="MobiDB-lite"/>
    </source>
</evidence>
<dbReference type="InterPro" id="IPR043159">
    <property type="entry name" value="Lectin_gal-bd_sf"/>
</dbReference>
<dbReference type="Gene3D" id="2.60.120.740">
    <property type="match status" value="1"/>
</dbReference>
<dbReference type="Gene3D" id="1.20.1070.10">
    <property type="entry name" value="Rhodopsin 7-helix transmembrane proteins"/>
    <property type="match status" value="1"/>
</dbReference>
<dbReference type="CDD" id="cd22830">
    <property type="entry name" value="Gal_Rha_Lectin_dCirl"/>
    <property type="match status" value="1"/>
</dbReference>
<dbReference type="Proteomes" id="UP000085678">
    <property type="component" value="Unplaced"/>
</dbReference>
<dbReference type="Gene3D" id="1.25.40.610">
    <property type="match status" value="1"/>
</dbReference>
<dbReference type="GO" id="GO:0007166">
    <property type="term" value="P:cell surface receptor signaling pathway"/>
    <property type="evidence" value="ECO:0007669"/>
    <property type="project" value="InterPro"/>
</dbReference>
<dbReference type="PROSITE" id="PS50221">
    <property type="entry name" value="GAIN_B"/>
    <property type="match status" value="1"/>
</dbReference>
<evidence type="ECO:0000256" key="11">
    <source>
        <dbReference type="ARBA" id="ARBA00023180"/>
    </source>
</evidence>
<evidence type="ECO:0000259" key="17">
    <source>
        <dbReference type="PROSITE" id="PS50227"/>
    </source>
</evidence>
<evidence type="ECO:0000256" key="15">
    <source>
        <dbReference type="SAM" id="SignalP"/>
    </source>
</evidence>
<dbReference type="SMART" id="SM00303">
    <property type="entry name" value="GPS"/>
    <property type="match status" value="1"/>
</dbReference>
<dbReference type="OrthoDB" id="1100386at2759"/>
<feature type="compositionally biased region" description="Low complexity" evidence="13">
    <location>
        <begin position="150"/>
        <end position="204"/>
    </location>
</feature>
<feature type="transmembrane region" description="Helical" evidence="14">
    <location>
        <begin position="794"/>
        <end position="816"/>
    </location>
</feature>
<keyword evidence="20" id="KW-1185">Reference proteome</keyword>
<feature type="domain" description="G-protein coupled receptors family 2 profile 2" evidence="19">
    <location>
        <begin position="601"/>
        <end position="846"/>
    </location>
</feature>
<keyword evidence="2" id="KW-1003">Cell membrane</keyword>
<evidence type="ECO:0000256" key="12">
    <source>
        <dbReference type="ARBA" id="ARBA00023224"/>
    </source>
</evidence>
<name>A0A1S3K138_LINAN</name>
<comment type="subcellular location">
    <subcellularLocation>
        <location evidence="1">Cell membrane</location>
        <topology evidence="1">Multi-pass membrane protein</topology>
    </subcellularLocation>
</comment>
<feature type="transmembrane region" description="Helical" evidence="14">
    <location>
        <begin position="745"/>
        <end position="771"/>
    </location>
</feature>
<dbReference type="Pfam" id="PF16489">
    <property type="entry name" value="GAIN"/>
    <property type="match status" value="1"/>
</dbReference>
<evidence type="ECO:0000256" key="8">
    <source>
        <dbReference type="ARBA" id="ARBA00023136"/>
    </source>
</evidence>
<evidence type="ECO:0000259" key="16">
    <source>
        <dbReference type="PROSITE" id="PS50221"/>
    </source>
</evidence>
<dbReference type="InterPro" id="IPR032471">
    <property type="entry name" value="AGRL2-4_GAIN_subdom_A"/>
</dbReference>
<dbReference type="InterPro" id="IPR017981">
    <property type="entry name" value="GPCR_2-like_7TM"/>
</dbReference>
<dbReference type="PROSITE" id="PS00650">
    <property type="entry name" value="G_PROTEIN_RECEP_F2_2"/>
    <property type="match status" value="1"/>
</dbReference>
<evidence type="ECO:0000256" key="2">
    <source>
        <dbReference type="ARBA" id="ARBA00022475"/>
    </source>
</evidence>
<keyword evidence="7" id="KW-0297">G-protein coupled receptor</keyword>
<feature type="transmembrane region" description="Helical" evidence="14">
    <location>
        <begin position="822"/>
        <end position="845"/>
    </location>
</feature>
<dbReference type="InterPro" id="IPR048072">
    <property type="entry name" value="7tmB2_latrophilin-like"/>
</dbReference>
<dbReference type="FunFam" id="2.60.120.740:FF:000001">
    <property type="entry name" value="Adhesion G protein-coupled receptor L2"/>
    <property type="match status" value="1"/>
</dbReference>
<evidence type="ECO:0000256" key="10">
    <source>
        <dbReference type="ARBA" id="ARBA00023170"/>
    </source>
</evidence>
<feature type="domain" description="G-protein coupled receptors family 2 profile 1" evidence="17">
    <location>
        <begin position="238"/>
        <end position="293"/>
    </location>
</feature>
<evidence type="ECO:0000313" key="20">
    <source>
        <dbReference type="Proteomes" id="UP000085678"/>
    </source>
</evidence>
<evidence type="ECO:0000256" key="6">
    <source>
        <dbReference type="ARBA" id="ARBA00022989"/>
    </source>
</evidence>
<feature type="compositionally biased region" description="Basic and acidic residues" evidence="13">
    <location>
        <begin position="1002"/>
        <end position="1015"/>
    </location>
</feature>
<dbReference type="PRINTS" id="PR00249">
    <property type="entry name" value="GPCRSECRETIN"/>
</dbReference>
<dbReference type="Pfam" id="PF02793">
    <property type="entry name" value="HRM"/>
    <property type="match status" value="1"/>
</dbReference>
<feature type="region of interest" description="Disordered" evidence="13">
    <location>
        <begin position="1002"/>
        <end position="1038"/>
    </location>
</feature>
<dbReference type="PROSITE" id="PS50227">
    <property type="entry name" value="G_PROTEIN_RECEP_F2_3"/>
    <property type="match status" value="1"/>
</dbReference>
<evidence type="ECO:0000256" key="7">
    <source>
        <dbReference type="ARBA" id="ARBA00023040"/>
    </source>
</evidence>
<evidence type="ECO:0000256" key="3">
    <source>
        <dbReference type="ARBA" id="ARBA00022553"/>
    </source>
</evidence>
<evidence type="ECO:0000256" key="14">
    <source>
        <dbReference type="SAM" id="Phobius"/>
    </source>
</evidence>
<keyword evidence="9" id="KW-1015">Disulfide bond</keyword>
<keyword evidence="6 14" id="KW-1133">Transmembrane helix</keyword>
<feature type="transmembrane region" description="Helical" evidence="14">
    <location>
        <begin position="638"/>
        <end position="657"/>
    </location>
</feature>
<dbReference type="Gene3D" id="4.10.1240.10">
    <property type="entry name" value="GPCR, family 2, extracellular hormone receptor domain"/>
    <property type="match status" value="1"/>
</dbReference>
<dbReference type="PANTHER" id="PTHR12011:SF347">
    <property type="entry name" value="FI21270P1-RELATED"/>
    <property type="match status" value="1"/>
</dbReference>
<dbReference type="FunFam" id="1.20.1070.10:FF:000200">
    <property type="entry name" value="Adhesion G protein-coupled receptor L3"/>
    <property type="match status" value="1"/>
</dbReference>
<dbReference type="SUPFAM" id="SSF111418">
    <property type="entry name" value="Hormone receptor domain"/>
    <property type="match status" value="1"/>
</dbReference>
<dbReference type="PROSITE" id="PS50261">
    <property type="entry name" value="G_PROTEIN_RECEP_F2_4"/>
    <property type="match status" value="1"/>
</dbReference>
<dbReference type="PANTHER" id="PTHR12011">
    <property type="entry name" value="ADHESION G-PROTEIN COUPLED RECEPTOR"/>
    <property type="match status" value="1"/>
</dbReference>
<organism evidence="20 21">
    <name type="scientific">Lingula anatina</name>
    <name type="common">Brachiopod</name>
    <name type="synonym">Lingula unguis</name>
    <dbReference type="NCBI Taxonomy" id="7574"/>
    <lineage>
        <taxon>Eukaryota</taxon>
        <taxon>Metazoa</taxon>
        <taxon>Spiralia</taxon>
        <taxon>Lophotrochozoa</taxon>
        <taxon>Brachiopoda</taxon>
        <taxon>Linguliformea</taxon>
        <taxon>Lingulata</taxon>
        <taxon>Lingulida</taxon>
        <taxon>Linguloidea</taxon>
        <taxon>Lingulidae</taxon>
        <taxon>Lingula</taxon>
    </lineage>
</organism>
<keyword evidence="8 14" id="KW-0472">Membrane</keyword>
<keyword evidence="10 21" id="KW-0675">Receptor</keyword>
<proteinExistence type="predicted"/>
<feature type="transmembrane region" description="Helical" evidence="14">
    <location>
        <begin position="663"/>
        <end position="684"/>
    </location>
</feature>
<dbReference type="InterPro" id="IPR017983">
    <property type="entry name" value="GPCR_2_secretin-like_CS"/>
</dbReference>
<keyword evidence="12" id="KW-0807">Transducer</keyword>
<dbReference type="InterPro" id="IPR000203">
    <property type="entry name" value="GPS"/>
</dbReference>
<feature type="chain" id="PRO_5010178848" evidence="15">
    <location>
        <begin position="25"/>
        <end position="1204"/>
    </location>
</feature>